<dbReference type="InterPro" id="IPR017625">
    <property type="entry name" value="PuuE"/>
</dbReference>
<dbReference type="InterPro" id="IPR002509">
    <property type="entry name" value="NODB_dom"/>
</dbReference>
<accession>A0ABU8XN93</accession>
<dbReference type="PANTHER" id="PTHR43123">
    <property type="entry name" value="POLYSACCHARIDE DEACETYLASE-RELATED"/>
    <property type="match status" value="1"/>
</dbReference>
<dbReference type="EMBL" id="JBBLZC010000003">
    <property type="protein sequence ID" value="MEK0082384.1"/>
    <property type="molecule type" value="Genomic_DNA"/>
</dbReference>
<gene>
    <name evidence="6" type="primary">puuE</name>
    <name evidence="6" type="ORF">U1T56_04430</name>
</gene>
<dbReference type="RefSeq" id="WP_418158235.1">
    <property type="nucleotide sequence ID" value="NZ_JBBLZC010000003.1"/>
</dbReference>
<evidence type="ECO:0000256" key="1">
    <source>
        <dbReference type="ARBA" id="ARBA00003236"/>
    </source>
</evidence>
<evidence type="ECO:0000313" key="6">
    <source>
        <dbReference type="EMBL" id="MEK0082384.1"/>
    </source>
</evidence>
<evidence type="ECO:0000313" key="7">
    <source>
        <dbReference type="Proteomes" id="UP001375743"/>
    </source>
</evidence>
<dbReference type="Proteomes" id="UP001375743">
    <property type="component" value="Unassembled WGS sequence"/>
</dbReference>
<dbReference type="Gene3D" id="3.20.20.370">
    <property type="entry name" value="Glycoside hydrolase/deacetylase"/>
    <property type="match status" value="1"/>
</dbReference>
<evidence type="ECO:0000256" key="3">
    <source>
        <dbReference type="ARBA" id="ARBA00020071"/>
    </source>
</evidence>
<dbReference type="CDD" id="cd10977">
    <property type="entry name" value="CE4_PuuE_SpCDA1"/>
    <property type="match status" value="1"/>
</dbReference>
<name>A0ABU8XN93_9PROT</name>
<reference evidence="6 7" key="1">
    <citation type="submission" date="2024-01" db="EMBL/GenBank/DDBJ databases">
        <title>Multi-omics insights into the function and evolution of sodium benzoate biodegradation pathways in Benzoatithermus flavus gen. nov., sp. nov. from hot spring.</title>
        <authorList>
            <person name="Hu C.-J."/>
            <person name="Li W.-J."/>
        </authorList>
    </citation>
    <scope>NUCLEOTIDE SEQUENCE [LARGE SCALE GENOMIC DNA]</scope>
    <source>
        <strain evidence="6 7">SYSU G07066</strain>
    </source>
</reference>
<evidence type="ECO:0000256" key="2">
    <source>
        <dbReference type="ARBA" id="ARBA00010973"/>
    </source>
</evidence>
<sequence length="303" mass="34527">MDQGYPRDLIGYGRNPPDPRWPGGAYVAVQFVINYEEGGENCILHGDPASEAFLSEIVGAQPLLGVRHMNMESIYEYGSRAGFWRLFRLFTERRMPVTVYAVAMALQRNPEAAAAMKEAGWEIASHGLRWIDYQYMGIDAERRQMQDAIRIHQEVTGERPHGWYTGRCSPNTLKLVAEEGGFLYCADSYADDLPYWAEVDGKRQLIVPYTLDANDMRFATSQGFNSGDQFFAYLKDSFDVLYEEGRRGSPKMLSVGLHCRLVGRPGRAAALARFLDYVKSHDKAWVCRRIDIARHWHEHHPPA</sequence>
<comment type="similarity">
    <text evidence="2">Belongs to the polysaccharide deacetylase family.</text>
</comment>
<feature type="domain" description="NodB homology" evidence="5">
    <location>
        <begin position="69"/>
        <end position="287"/>
    </location>
</feature>
<comment type="function">
    <text evidence="1">Is involved in generating a small heat-stable compound (Nod), an acylated oligomer of N-acetylglucosamine, that stimulates mitosis in various plant protoplasts.</text>
</comment>
<evidence type="ECO:0000259" key="5">
    <source>
        <dbReference type="PROSITE" id="PS51677"/>
    </source>
</evidence>
<evidence type="ECO:0000256" key="4">
    <source>
        <dbReference type="ARBA" id="ARBA00032976"/>
    </source>
</evidence>
<dbReference type="SUPFAM" id="SSF88713">
    <property type="entry name" value="Glycoside hydrolase/deacetylase"/>
    <property type="match status" value="1"/>
</dbReference>
<comment type="caution">
    <text evidence="6">The sequence shown here is derived from an EMBL/GenBank/DDBJ whole genome shotgun (WGS) entry which is preliminary data.</text>
</comment>
<dbReference type="Pfam" id="PF01522">
    <property type="entry name" value="Polysacc_deac_1"/>
    <property type="match status" value="1"/>
</dbReference>
<dbReference type="NCBIfam" id="TIGR03212">
    <property type="entry name" value="uraD_N-term-dom"/>
    <property type="match status" value="1"/>
</dbReference>
<organism evidence="6 7">
    <name type="scientific">Benzoatithermus flavus</name>
    <dbReference type="NCBI Taxonomy" id="3108223"/>
    <lineage>
        <taxon>Bacteria</taxon>
        <taxon>Pseudomonadati</taxon>
        <taxon>Pseudomonadota</taxon>
        <taxon>Alphaproteobacteria</taxon>
        <taxon>Geminicoccales</taxon>
        <taxon>Geminicoccaceae</taxon>
        <taxon>Benzoatithermus</taxon>
    </lineage>
</organism>
<protein>
    <recommendedName>
        <fullName evidence="3">Chitooligosaccharide deacetylase</fullName>
    </recommendedName>
    <alternativeName>
        <fullName evidence="4">Nodulation protein B</fullName>
    </alternativeName>
</protein>
<keyword evidence="7" id="KW-1185">Reference proteome</keyword>
<dbReference type="PANTHER" id="PTHR43123:SF1">
    <property type="entry name" value="POLYSACCHARIDE DEACETYLASE-RELATED"/>
    <property type="match status" value="1"/>
</dbReference>
<proteinExistence type="inferred from homology"/>
<dbReference type="PROSITE" id="PS51677">
    <property type="entry name" value="NODB"/>
    <property type="match status" value="1"/>
</dbReference>
<dbReference type="InterPro" id="IPR011330">
    <property type="entry name" value="Glyco_hydro/deAcase_b/a-brl"/>
</dbReference>